<comment type="caution">
    <text evidence="10">The sequence shown here is derived from an EMBL/GenBank/DDBJ whole genome shotgun (WGS) entry which is preliminary data.</text>
</comment>
<keyword evidence="6" id="KW-0805">Transcription regulation</keyword>
<comment type="subcellular location">
    <subcellularLocation>
        <location evidence="2">Cytoplasm</location>
    </subcellularLocation>
    <subcellularLocation>
        <location evidence="1">Nucleus</location>
    </subcellularLocation>
</comment>
<keyword evidence="7" id="KW-0804">Transcription</keyword>
<evidence type="ECO:0000313" key="11">
    <source>
        <dbReference type="Proteomes" id="UP000801428"/>
    </source>
</evidence>
<feature type="compositionally biased region" description="Polar residues" evidence="9">
    <location>
        <begin position="190"/>
        <end position="201"/>
    </location>
</feature>
<keyword evidence="4" id="KW-0963">Cytoplasm</keyword>
<feature type="compositionally biased region" description="Low complexity" evidence="9">
    <location>
        <begin position="19"/>
        <end position="32"/>
    </location>
</feature>
<evidence type="ECO:0000256" key="1">
    <source>
        <dbReference type="ARBA" id="ARBA00004123"/>
    </source>
</evidence>
<evidence type="ECO:0000256" key="3">
    <source>
        <dbReference type="ARBA" id="ARBA00006922"/>
    </source>
</evidence>
<gene>
    <name evidence="10" type="ORF">E8E13_007894</name>
</gene>
<feature type="region of interest" description="Disordered" evidence="9">
    <location>
        <begin position="271"/>
        <end position="333"/>
    </location>
</feature>
<dbReference type="PANTHER" id="PTHR28246:SF1">
    <property type="entry name" value="G1-SPECIFIC TRANSCRIPTIONAL REPRESSOR WHI5-RELATED"/>
    <property type="match status" value="1"/>
</dbReference>
<feature type="region of interest" description="Disordered" evidence="9">
    <location>
        <begin position="389"/>
        <end position="409"/>
    </location>
</feature>
<dbReference type="Proteomes" id="UP000801428">
    <property type="component" value="Unassembled WGS sequence"/>
</dbReference>
<evidence type="ECO:0000256" key="7">
    <source>
        <dbReference type="ARBA" id="ARBA00023163"/>
    </source>
</evidence>
<dbReference type="OrthoDB" id="2359117at2759"/>
<dbReference type="PANTHER" id="PTHR28246">
    <property type="entry name" value="G1-SPECIFIC TRANSCRIPTIONAL REPRESSOR WHI5-RELATED"/>
    <property type="match status" value="1"/>
</dbReference>
<dbReference type="Pfam" id="PF08528">
    <property type="entry name" value="Whi5"/>
    <property type="match status" value="1"/>
</dbReference>
<dbReference type="InterPro" id="IPR039198">
    <property type="entry name" value="Srl3/Whi5"/>
</dbReference>
<dbReference type="AlphaFoldDB" id="A0A9P4TA06"/>
<evidence type="ECO:0000256" key="9">
    <source>
        <dbReference type="SAM" id="MobiDB-lite"/>
    </source>
</evidence>
<comment type="similarity">
    <text evidence="3">Belongs to the WHI5/NRM1 family.</text>
</comment>
<evidence type="ECO:0000313" key="10">
    <source>
        <dbReference type="EMBL" id="KAF2999005.1"/>
    </source>
</evidence>
<keyword evidence="8" id="KW-0539">Nucleus</keyword>
<dbReference type="InterPro" id="IPR013734">
    <property type="entry name" value="TF_Nrm1/Whi5"/>
</dbReference>
<dbReference type="GO" id="GO:0005737">
    <property type="term" value="C:cytoplasm"/>
    <property type="evidence" value="ECO:0007669"/>
    <property type="project" value="UniProtKB-SubCell"/>
</dbReference>
<keyword evidence="11" id="KW-1185">Reference proteome</keyword>
<evidence type="ECO:0000256" key="4">
    <source>
        <dbReference type="ARBA" id="ARBA00022490"/>
    </source>
</evidence>
<reference evidence="10" key="1">
    <citation type="submission" date="2019-04" db="EMBL/GenBank/DDBJ databases">
        <title>Sequencing of skin fungus with MAO and IRED activity.</title>
        <authorList>
            <person name="Marsaioli A.J."/>
            <person name="Bonatto J.M.C."/>
            <person name="Reis Junior O."/>
        </authorList>
    </citation>
    <scope>NUCLEOTIDE SEQUENCE</scope>
    <source>
        <strain evidence="10">30M1</strain>
    </source>
</reference>
<feature type="region of interest" description="Disordered" evidence="9">
    <location>
        <begin position="126"/>
        <end position="155"/>
    </location>
</feature>
<protein>
    <submittedName>
        <fullName evidence="10">Uncharacterized protein</fullName>
    </submittedName>
</protein>
<dbReference type="GO" id="GO:0003712">
    <property type="term" value="F:transcription coregulator activity"/>
    <property type="evidence" value="ECO:0007669"/>
    <property type="project" value="TreeGrafter"/>
</dbReference>
<dbReference type="GO" id="GO:0033309">
    <property type="term" value="C:SBF transcription complex"/>
    <property type="evidence" value="ECO:0007669"/>
    <property type="project" value="TreeGrafter"/>
</dbReference>
<sequence>MQTEGARPIDIATPHKLGVPESQESVESVISSTFSAPALASTSSNISSDHDAASPVESNGPSAHNGLAQEPILSVSSGVFGQDATKDARWIDLAAANAPQTGHTAASSLPLVSPISQGFKRSADGLLKGDETATSPKERKFAHKRTKSMDTHSSTRIGELSAQLKTRLSYAMVKVQNGWEKQSLEELEEVQSQRGSPNSAPGGSRVAFGSPSSTDYRRRPSAVSDNSDYMFMSPASNSVQPYALDSALAYWRPTSKPTMNAAANLISITGGTVGTELGPAPQFESTRRRRSSTTHPPPSYLGSAQKKYHSDVGAGQRAPTTPRAGILRMPSQQAEKDAVDTLLFMSSPKNSQLFSQANPIGPSSLREGAPQRRVMFEAYPPQERRMVYQPPMSTSSHYTAGPYAPQPAR</sequence>
<evidence type="ECO:0000256" key="8">
    <source>
        <dbReference type="ARBA" id="ARBA00023242"/>
    </source>
</evidence>
<evidence type="ECO:0000256" key="6">
    <source>
        <dbReference type="ARBA" id="ARBA00023015"/>
    </source>
</evidence>
<feature type="region of interest" description="Disordered" evidence="9">
    <location>
        <begin position="188"/>
        <end position="227"/>
    </location>
</feature>
<accession>A0A9P4TA06</accession>
<dbReference type="GO" id="GO:0000082">
    <property type="term" value="P:G1/S transition of mitotic cell cycle"/>
    <property type="evidence" value="ECO:0007669"/>
    <property type="project" value="InterPro"/>
</dbReference>
<name>A0A9P4TA06_CURKU</name>
<keyword evidence="5" id="KW-0678">Repressor</keyword>
<evidence type="ECO:0000256" key="5">
    <source>
        <dbReference type="ARBA" id="ARBA00022491"/>
    </source>
</evidence>
<feature type="region of interest" description="Disordered" evidence="9">
    <location>
        <begin position="1"/>
        <end position="67"/>
    </location>
</feature>
<proteinExistence type="inferred from homology"/>
<organism evidence="10 11">
    <name type="scientific">Curvularia kusanoi</name>
    <name type="common">Cochliobolus kusanoi</name>
    <dbReference type="NCBI Taxonomy" id="90978"/>
    <lineage>
        <taxon>Eukaryota</taxon>
        <taxon>Fungi</taxon>
        <taxon>Dikarya</taxon>
        <taxon>Ascomycota</taxon>
        <taxon>Pezizomycotina</taxon>
        <taxon>Dothideomycetes</taxon>
        <taxon>Pleosporomycetidae</taxon>
        <taxon>Pleosporales</taxon>
        <taxon>Pleosporineae</taxon>
        <taxon>Pleosporaceae</taxon>
        <taxon>Curvularia</taxon>
    </lineage>
</organism>
<evidence type="ECO:0000256" key="2">
    <source>
        <dbReference type="ARBA" id="ARBA00004496"/>
    </source>
</evidence>
<dbReference type="EMBL" id="SWKU01000018">
    <property type="protein sequence ID" value="KAF2999005.1"/>
    <property type="molecule type" value="Genomic_DNA"/>
</dbReference>
<feature type="compositionally biased region" description="Basic and acidic residues" evidence="9">
    <location>
        <begin position="126"/>
        <end position="139"/>
    </location>
</feature>